<evidence type="ECO:0000256" key="1">
    <source>
        <dbReference type="SAM" id="Phobius"/>
    </source>
</evidence>
<gene>
    <name evidence="2" type="ORF">REJC140_00305</name>
</gene>
<evidence type="ECO:0000313" key="3">
    <source>
        <dbReference type="Proteomes" id="UP000606921"/>
    </source>
</evidence>
<feature type="transmembrane region" description="Helical" evidence="1">
    <location>
        <begin position="111"/>
        <end position="136"/>
    </location>
</feature>
<comment type="caution">
    <text evidence="2">The sequence shown here is derived from an EMBL/GenBank/DDBJ whole genome shotgun (WGS) entry which is preliminary data.</text>
</comment>
<proteinExistence type="predicted"/>
<feature type="transmembrane region" description="Helical" evidence="1">
    <location>
        <begin position="40"/>
        <end position="67"/>
    </location>
</feature>
<name>A0ABN7JE57_9HYPH</name>
<dbReference type="Proteomes" id="UP000606921">
    <property type="component" value="Unassembled WGS sequence"/>
</dbReference>
<evidence type="ECO:0000313" key="2">
    <source>
        <dbReference type="EMBL" id="CAD7023721.1"/>
    </source>
</evidence>
<accession>A0ABN7JE57</accession>
<keyword evidence="3" id="KW-1185">Reference proteome</keyword>
<organism evidence="2 3">
    <name type="scientific">Pseudorhizobium endolithicum</name>
    <dbReference type="NCBI Taxonomy" id="1191678"/>
    <lineage>
        <taxon>Bacteria</taxon>
        <taxon>Pseudomonadati</taxon>
        <taxon>Pseudomonadota</taxon>
        <taxon>Alphaproteobacteria</taxon>
        <taxon>Hyphomicrobiales</taxon>
        <taxon>Rhizobiaceae</taxon>
        <taxon>Rhizobium/Agrobacterium group</taxon>
        <taxon>Pseudorhizobium</taxon>
    </lineage>
</organism>
<dbReference type="EMBL" id="CABFWF030000001">
    <property type="protein sequence ID" value="CAD7023721.1"/>
    <property type="molecule type" value="Genomic_DNA"/>
</dbReference>
<feature type="transmembrane region" description="Helical" evidence="1">
    <location>
        <begin position="74"/>
        <end position="91"/>
    </location>
</feature>
<reference evidence="2 3" key="1">
    <citation type="submission" date="2020-11" db="EMBL/GenBank/DDBJ databases">
        <authorList>
            <person name="Lassalle F."/>
        </authorList>
    </citation>
    <scope>NUCLEOTIDE SEQUENCE [LARGE SCALE GENOMIC DNA]</scope>
    <source>
        <strain evidence="2 3">JC140</strain>
    </source>
</reference>
<keyword evidence="1" id="KW-0812">Transmembrane</keyword>
<keyword evidence="1" id="KW-0472">Membrane</keyword>
<keyword evidence="1" id="KW-1133">Transmembrane helix</keyword>
<feature type="transmembrane region" description="Helical" evidence="1">
    <location>
        <begin position="148"/>
        <end position="169"/>
    </location>
</feature>
<sequence length="210" mass="22414">MVETWTAFCAASILLVLLPSPIAALVARFVLQRGRSTAFFTVPGACLGFGAALAVASIPVLLLATVLPQMIGPLAWLGFAYLMLYALWSFQEPSIRGPLPANDNLPAQQPVAVFAHLVAATLGTGRYVAMLAALLLQFAGTVSGNPATMLEMQAVFLLVAAFGFLVPVASPRWALDRLRRRTVPGPASHKLRTRFIARRAVSAGYRRIAA</sequence>
<dbReference type="RefSeq" id="WP_142591076.1">
    <property type="nucleotide sequence ID" value="NZ_CABFWF030000001.1"/>
</dbReference>
<protein>
    <submittedName>
        <fullName evidence="2">Lysine transporter LysE</fullName>
    </submittedName>
</protein>